<accession>A0AAN6U603</accession>
<protein>
    <submittedName>
        <fullName evidence="1">Uncharacterized protein</fullName>
    </submittedName>
</protein>
<organism evidence="1 2">
    <name type="scientific">Parathielavia appendiculata</name>
    <dbReference type="NCBI Taxonomy" id="2587402"/>
    <lineage>
        <taxon>Eukaryota</taxon>
        <taxon>Fungi</taxon>
        <taxon>Dikarya</taxon>
        <taxon>Ascomycota</taxon>
        <taxon>Pezizomycotina</taxon>
        <taxon>Sordariomycetes</taxon>
        <taxon>Sordariomycetidae</taxon>
        <taxon>Sordariales</taxon>
        <taxon>Chaetomiaceae</taxon>
        <taxon>Parathielavia</taxon>
    </lineage>
</organism>
<reference evidence="1" key="2">
    <citation type="submission" date="2023-05" db="EMBL/GenBank/DDBJ databases">
        <authorList>
            <consortium name="Lawrence Berkeley National Laboratory"/>
            <person name="Steindorff A."/>
            <person name="Hensen N."/>
            <person name="Bonometti L."/>
            <person name="Westerberg I."/>
            <person name="Brannstrom I.O."/>
            <person name="Guillou S."/>
            <person name="Cros-Aarteil S."/>
            <person name="Calhoun S."/>
            <person name="Haridas S."/>
            <person name="Kuo A."/>
            <person name="Mondo S."/>
            <person name="Pangilinan J."/>
            <person name="Riley R."/>
            <person name="Labutti K."/>
            <person name="Andreopoulos B."/>
            <person name="Lipzen A."/>
            <person name="Chen C."/>
            <person name="Yanf M."/>
            <person name="Daum C."/>
            <person name="Ng V."/>
            <person name="Clum A."/>
            <person name="Ohm R."/>
            <person name="Martin F."/>
            <person name="Silar P."/>
            <person name="Natvig D."/>
            <person name="Lalanne C."/>
            <person name="Gautier V."/>
            <person name="Ament-Velasquez S.L."/>
            <person name="Kruys A."/>
            <person name="Hutchinson M.I."/>
            <person name="Powell A.J."/>
            <person name="Barry K."/>
            <person name="Miller A.N."/>
            <person name="Grigoriev I.V."/>
            <person name="Debuchy R."/>
            <person name="Gladieux P."/>
            <person name="Thoren M.H."/>
            <person name="Johannesson H."/>
        </authorList>
    </citation>
    <scope>NUCLEOTIDE SEQUENCE</scope>
    <source>
        <strain evidence="1">CBS 731.68</strain>
    </source>
</reference>
<evidence type="ECO:0000313" key="1">
    <source>
        <dbReference type="EMBL" id="KAK4126794.1"/>
    </source>
</evidence>
<dbReference type="RefSeq" id="XP_062650565.1">
    <property type="nucleotide sequence ID" value="XM_062794382.1"/>
</dbReference>
<evidence type="ECO:0000313" key="2">
    <source>
        <dbReference type="Proteomes" id="UP001302602"/>
    </source>
</evidence>
<comment type="caution">
    <text evidence="1">The sequence shown here is derived from an EMBL/GenBank/DDBJ whole genome shotgun (WGS) entry which is preliminary data.</text>
</comment>
<reference evidence="1" key="1">
    <citation type="journal article" date="2023" name="Mol. Phylogenet. Evol.">
        <title>Genome-scale phylogeny and comparative genomics of the fungal order Sordariales.</title>
        <authorList>
            <person name="Hensen N."/>
            <person name="Bonometti L."/>
            <person name="Westerberg I."/>
            <person name="Brannstrom I.O."/>
            <person name="Guillou S."/>
            <person name="Cros-Aarteil S."/>
            <person name="Calhoun S."/>
            <person name="Haridas S."/>
            <person name="Kuo A."/>
            <person name="Mondo S."/>
            <person name="Pangilinan J."/>
            <person name="Riley R."/>
            <person name="LaButti K."/>
            <person name="Andreopoulos B."/>
            <person name="Lipzen A."/>
            <person name="Chen C."/>
            <person name="Yan M."/>
            <person name="Daum C."/>
            <person name="Ng V."/>
            <person name="Clum A."/>
            <person name="Steindorff A."/>
            <person name="Ohm R.A."/>
            <person name="Martin F."/>
            <person name="Silar P."/>
            <person name="Natvig D.O."/>
            <person name="Lalanne C."/>
            <person name="Gautier V."/>
            <person name="Ament-Velasquez S.L."/>
            <person name="Kruys A."/>
            <person name="Hutchinson M.I."/>
            <person name="Powell A.J."/>
            <person name="Barry K."/>
            <person name="Miller A.N."/>
            <person name="Grigoriev I.V."/>
            <person name="Debuchy R."/>
            <person name="Gladieux P."/>
            <person name="Hiltunen Thoren M."/>
            <person name="Johannesson H."/>
        </authorList>
    </citation>
    <scope>NUCLEOTIDE SEQUENCE</scope>
    <source>
        <strain evidence="1">CBS 731.68</strain>
    </source>
</reference>
<sequence>MAPAEGDFDGNDFAYSLFSDLVPLLTLFGEQVTKQFLSLSMGWAGNILLAMGPLRILTIDVGVIRVGGVTGLKAIIGRVLGPEKRPTAEMELLSSTSLEVCELWTGREIVRLRGQPQMSLPIIITADARILPFDEGPSAWKYLRLKRRTPDGAGLATYYWNWDEIPNPGSTYGYPCYLVGTILHWAGVAFCGHVVESASMGNPFRCTPAMRKNVHYARPASLFVVQFTGLRGSRWSAAVVQLGVTLIMTGRMGHVPEAMATGTRNLRADMDSKPGGIHW</sequence>
<gene>
    <name evidence="1" type="ORF">N657DRAFT_653213</name>
</gene>
<dbReference type="GeneID" id="87831151"/>
<dbReference type="AlphaFoldDB" id="A0AAN6U603"/>
<dbReference type="EMBL" id="MU853224">
    <property type="protein sequence ID" value="KAK4126794.1"/>
    <property type="molecule type" value="Genomic_DNA"/>
</dbReference>
<name>A0AAN6U603_9PEZI</name>
<proteinExistence type="predicted"/>
<dbReference type="Proteomes" id="UP001302602">
    <property type="component" value="Unassembled WGS sequence"/>
</dbReference>
<keyword evidence="2" id="KW-1185">Reference proteome</keyword>